<reference evidence="6 7" key="1">
    <citation type="journal article" date="2004" name="Environ. Microbiol.">
        <title>Phylogeny-function analysis of (meta)genomic libraries: screening for expression of ribosomal RNA genes by large-insert library fluorescent in situ hybridization (LIL-FISH).</title>
        <authorList>
            <person name="Leveau J.H."/>
            <person name="Gerards S."/>
            <person name="de Boer W."/>
            <person name="van Veen J.A."/>
        </authorList>
    </citation>
    <scope>NUCLEOTIDE SEQUENCE [LARGE SCALE GENOMIC DNA]</scope>
    <source>
        <strain evidence="6 7">Ter331</strain>
    </source>
</reference>
<reference evidence="7" key="6">
    <citation type="submission" date="2011-05" db="EMBL/GenBank/DDBJ databases">
        <title>Complete sequence of Collimonas fungivorans Ter331.</title>
        <authorList>
            <person name="Leveau J.H."/>
        </authorList>
    </citation>
    <scope>NUCLEOTIDE SEQUENCE [LARGE SCALE GENOMIC DNA]</scope>
    <source>
        <strain evidence="7">Ter331</strain>
    </source>
</reference>
<evidence type="ECO:0000256" key="2">
    <source>
        <dbReference type="ARBA" id="ARBA00022777"/>
    </source>
</evidence>
<dbReference type="Gene3D" id="1.20.5.1930">
    <property type="match status" value="1"/>
</dbReference>
<dbReference type="InterPro" id="IPR036890">
    <property type="entry name" value="HATPase_C_sf"/>
</dbReference>
<dbReference type="CDD" id="cd16917">
    <property type="entry name" value="HATPase_UhpB-NarQ-NarX-like"/>
    <property type="match status" value="1"/>
</dbReference>
<dbReference type="KEGG" id="cfu:CFU_3169"/>
<dbReference type="Pfam" id="PF05227">
    <property type="entry name" value="CHASE3"/>
    <property type="match status" value="1"/>
</dbReference>
<dbReference type="Gene3D" id="3.30.565.10">
    <property type="entry name" value="Histidine kinase-like ATPase, C-terminal domain"/>
    <property type="match status" value="1"/>
</dbReference>
<dbReference type="InterPro" id="IPR007891">
    <property type="entry name" value="CHASE3"/>
</dbReference>
<dbReference type="STRING" id="1005048.CFU_3169"/>
<dbReference type="InterPro" id="IPR011712">
    <property type="entry name" value="Sig_transdc_His_kin_sub3_dim/P"/>
</dbReference>
<dbReference type="InterPro" id="IPR005467">
    <property type="entry name" value="His_kinase_dom"/>
</dbReference>
<dbReference type="Pfam" id="PF02518">
    <property type="entry name" value="HATPase_c"/>
    <property type="match status" value="1"/>
</dbReference>
<evidence type="ECO:0000256" key="3">
    <source>
        <dbReference type="ARBA" id="ARBA00023012"/>
    </source>
</evidence>
<keyword evidence="3" id="KW-0902">Two-component regulatory system</keyword>
<dbReference type="GO" id="GO:0046983">
    <property type="term" value="F:protein dimerization activity"/>
    <property type="evidence" value="ECO:0007669"/>
    <property type="project" value="InterPro"/>
</dbReference>
<dbReference type="Proteomes" id="UP000008392">
    <property type="component" value="Chromosome"/>
</dbReference>
<dbReference type="PANTHER" id="PTHR24421:SF59">
    <property type="entry name" value="OXYGEN SENSOR HISTIDINE KINASE NREB"/>
    <property type="match status" value="1"/>
</dbReference>
<dbReference type="eggNOG" id="COG5278">
    <property type="taxonomic scope" value="Bacteria"/>
</dbReference>
<dbReference type="GO" id="GO:0016020">
    <property type="term" value="C:membrane"/>
    <property type="evidence" value="ECO:0007669"/>
    <property type="project" value="InterPro"/>
</dbReference>
<keyword evidence="7" id="KW-1185">Reference proteome</keyword>
<organism evidence="6 7">
    <name type="scientific">Collimonas fungivorans (strain Ter331)</name>
    <dbReference type="NCBI Taxonomy" id="1005048"/>
    <lineage>
        <taxon>Bacteria</taxon>
        <taxon>Pseudomonadati</taxon>
        <taxon>Pseudomonadota</taxon>
        <taxon>Betaproteobacteria</taxon>
        <taxon>Burkholderiales</taxon>
        <taxon>Oxalobacteraceae</taxon>
        <taxon>Collimonas</taxon>
    </lineage>
</organism>
<reference evidence="6 7" key="2">
    <citation type="journal article" date="2006" name="J. Microbiol. Methods">
        <title>Genomic flank-sequencing of plasposon insertion sites for rapid identification of functional genes.</title>
        <authorList>
            <person name="Leveau J.H."/>
            <person name="Gerards S."/>
            <person name="Fritsche K."/>
            <person name="Zondag G."/>
            <person name="van Veen J.A."/>
        </authorList>
    </citation>
    <scope>NUCLEOTIDE SEQUENCE [LARGE SCALE GENOMIC DNA]</scope>
    <source>
        <strain evidence="6 7">Ter331</strain>
    </source>
</reference>
<feature type="transmembrane region" description="Helical" evidence="4">
    <location>
        <begin position="12"/>
        <end position="32"/>
    </location>
</feature>
<evidence type="ECO:0000259" key="5">
    <source>
        <dbReference type="PROSITE" id="PS50109"/>
    </source>
</evidence>
<evidence type="ECO:0000256" key="4">
    <source>
        <dbReference type="SAM" id="Phobius"/>
    </source>
</evidence>
<keyword evidence="4" id="KW-0812">Transmembrane</keyword>
<dbReference type="EC" id="2.7.13.3" evidence="6"/>
<keyword evidence="1 6" id="KW-0808">Transferase</keyword>
<dbReference type="Pfam" id="PF07730">
    <property type="entry name" value="HisKA_3"/>
    <property type="match status" value="1"/>
</dbReference>
<dbReference type="SUPFAM" id="SSF55874">
    <property type="entry name" value="ATPase domain of HSP90 chaperone/DNA topoisomerase II/histidine kinase"/>
    <property type="match status" value="1"/>
</dbReference>
<protein>
    <submittedName>
        <fullName evidence="6">Multi-sensor signal transduction histidine kinase</fullName>
        <ecNumber evidence="6">2.7.13.3</ecNumber>
    </submittedName>
</protein>
<feature type="transmembrane region" description="Helical" evidence="4">
    <location>
        <begin position="185"/>
        <end position="208"/>
    </location>
</feature>
<gene>
    <name evidence="6" type="ordered locus">CFU_3169</name>
</gene>
<keyword evidence="4" id="KW-1133">Transmembrane helix</keyword>
<dbReference type="AlphaFoldDB" id="G0AA60"/>
<reference evidence="6 7" key="3">
    <citation type="journal article" date="2008" name="FEMS Microbiol. Ecol.">
        <title>Identification and characterization of genes underlying chitinolysis in Collimonas fungivorans Ter331.</title>
        <authorList>
            <person name="Fritsche K."/>
            <person name="de Boer W."/>
            <person name="Gerards S."/>
            <person name="van den Berg M."/>
            <person name="van Veen J.A."/>
            <person name="Leveau J.H."/>
        </authorList>
    </citation>
    <scope>NUCLEOTIDE SEQUENCE [LARGE SCALE GENOMIC DNA]</scope>
    <source>
        <strain evidence="6 7">Ter331</strain>
    </source>
</reference>
<reference evidence="6 7" key="5">
    <citation type="journal article" date="2011" name="ISME J.">
        <title>Dual transcriptional profiling of a bacterial/fungal confrontation: Collimonas fungivorans versus Aspergillus niger.</title>
        <authorList>
            <person name="Mela F."/>
            <person name="Fritsche K."/>
            <person name="de Boer W."/>
            <person name="van Veen J.A."/>
            <person name="de Graaff L.H."/>
            <person name="van den Berg M."/>
            <person name="Leveau J.H."/>
        </authorList>
    </citation>
    <scope>NUCLEOTIDE SEQUENCE [LARGE SCALE GENOMIC DNA]</scope>
    <source>
        <strain evidence="6 7">Ter331</strain>
    </source>
</reference>
<dbReference type="eggNOG" id="COG4585">
    <property type="taxonomic scope" value="Bacteria"/>
</dbReference>
<dbReference type="GO" id="GO:0000155">
    <property type="term" value="F:phosphorelay sensor kinase activity"/>
    <property type="evidence" value="ECO:0007669"/>
    <property type="project" value="InterPro"/>
</dbReference>
<keyword evidence="2 6" id="KW-0418">Kinase</keyword>
<dbReference type="CDD" id="cd19410">
    <property type="entry name" value="HK9-like_sensor"/>
    <property type="match status" value="1"/>
</dbReference>
<dbReference type="HOGENOM" id="CLU_592959_0_0_4"/>
<feature type="domain" description="Histidine kinase" evidence="5">
    <location>
        <begin position="261"/>
        <end position="454"/>
    </location>
</feature>
<evidence type="ECO:0000313" key="7">
    <source>
        <dbReference type="Proteomes" id="UP000008392"/>
    </source>
</evidence>
<evidence type="ECO:0000256" key="1">
    <source>
        <dbReference type="ARBA" id="ARBA00022679"/>
    </source>
</evidence>
<dbReference type="SMART" id="SM00387">
    <property type="entry name" value="HATPase_c"/>
    <property type="match status" value="1"/>
</dbReference>
<dbReference type="RefSeq" id="WP_014007147.1">
    <property type="nucleotide sequence ID" value="NC_015856.1"/>
</dbReference>
<accession>G0AA60</accession>
<dbReference type="PROSITE" id="PS50109">
    <property type="entry name" value="HIS_KIN"/>
    <property type="match status" value="1"/>
</dbReference>
<evidence type="ECO:0000313" key="6">
    <source>
        <dbReference type="EMBL" id="AEK62994.1"/>
    </source>
</evidence>
<dbReference type="EMBL" id="CP002745">
    <property type="protein sequence ID" value="AEK62994.1"/>
    <property type="molecule type" value="Genomic_DNA"/>
</dbReference>
<dbReference type="InterPro" id="IPR003594">
    <property type="entry name" value="HATPase_dom"/>
</dbReference>
<sequence length="464" mass="51223">MKRTFHHSLPAFITIIFALCAVILAGNAISLYNNLLSLRNTNSWIEHSWDVKDRLKNVNVLIMDAESSLRGYYLSGNKTYLGPWLTAQKKIEPEFKAMAELLKDNPVQSKNLVELKALFDKKIQLMKEGLAAFNDGGLEQIVMLAKTGEGRSTMDEIRLQVVVMESEENALLAARSGRFYQRYQIAVAVGMAINIMALLVLVLFYQLIARSFFKRLAAEGELKASNEHLEARVLARTEQLSILSRHLINVSEQEKAKLARELHDELGSNLTVLAMDISMVTEKLRPTEPELAERLQRASATIKTTIGLKRRIIENLRPSVLDTMGLAASLMEQASEFEKISSLQVNTDISDEFDKIDPSSAIALFRVAQEALTNIAKYAQATQVWISLRAADQGLRLLIADDGIGITAEALKKSKSHGVIGMRERMLLLGGNLTVTAAANGRGTVIDAYLPFNPAAQADASVAG</sequence>
<reference evidence="6 7" key="4">
    <citation type="journal article" date="2010" name="Environ. Microbiol.">
        <title>The bacterial genus Collimonas: mycophagy, weathering and other adaptive solutions to life in oligotrophic soil environments.</title>
        <authorList>
            <person name="Leveau J.H."/>
            <person name="Uroz S."/>
            <person name="de Boer W."/>
        </authorList>
    </citation>
    <scope>NUCLEOTIDE SEQUENCE [LARGE SCALE GENOMIC DNA]</scope>
    <source>
        <strain evidence="6 7">Ter331</strain>
    </source>
</reference>
<dbReference type="PANTHER" id="PTHR24421">
    <property type="entry name" value="NITRATE/NITRITE SENSOR PROTEIN NARX-RELATED"/>
    <property type="match status" value="1"/>
</dbReference>
<name>G0AA60_COLFT</name>
<keyword evidence="4" id="KW-0472">Membrane</keyword>
<dbReference type="InterPro" id="IPR050482">
    <property type="entry name" value="Sensor_HK_TwoCompSys"/>
</dbReference>
<proteinExistence type="predicted"/>